<dbReference type="OrthoDB" id="190748at2"/>
<evidence type="ECO:0008006" key="4">
    <source>
        <dbReference type="Google" id="ProtNLM"/>
    </source>
</evidence>
<keyword evidence="3" id="KW-1185">Reference proteome</keyword>
<reference evidence="2 3" key="1">
    <citation type="submission" date="2019-01" db="EMBL/GenBank/DDBJ databases">
        <title>Ktedonosporobacter rubrisoli SCAWS-G2.</title>
        <authorList>
            <person name="Huang Y."/>
            <person name="Yan B."/>
        </authorList>
    </citation>
    <scope>NUCLEOTIDE SEQUENCE [LARGE SCALE GENOMIC DNA]</scope>
    <source>
        <strain evidence="2 3">SCAWS-G2</strain>
    </source>
</reference>
<dbReference type="SUPFAM" id="SSF81301">
    <property type="entry name" value="Nucleotidyltransferase"/>
    <property type="match status" value="1"/>
</dbReference>
<keyword evidence="1" id="KW-0472">Membrane</keyword>
<organism evidence="2 3">
    <name type="scientific">Ktedonosporobacter rubrisoli</name>
    <dbReference type="NCBI Taxonomy" id="2509675"/>
    <lineage>
        <taxon>Bacteria</taxon>
        <taxon>Bacillati</taxon>
        <taxon>Chloroflexota</taxon>
        <taxon>Ktedonobacteria</taxon>
        <taxon>Ktedonobacterales</taxon>
        <taxon>Ktedonosporobacteraceae</taxon>
        <taxon>Ktedonosporobacter</taxon>
    </lineage>
</organism>
<evidence type="ECO:0000256" key="1">
    <source>
        <dbReference type="SAM" id="Phobius"/>
    </source>
</evidence>
<evidence type="ECO:0000313" key="2">
    <source>
        <dbReference type="EMBL" id="QBD79864.1"/>
    </source>
</evidence>
<protein>
    <recommendedName>
        <fullName evidence="4">Nucleotidyl transferase AbiEii/AbiGii toxin family protein</fullName>
    </recommendedName>
</protein>
<proteinExistence type="predicted"/>
<dbReference type="RefSeq" id="WP_129890930.1">
    <property type="nucleotide sequence ID" value="NZ_CP035758.1"/>
</dbReference>
<accession>A0A4P6JWC0</accession>
<dbReference type="InterPro" id="IPR043519">
    <property type="entry name" value="NT_sf"/>
</dbReference>
<dbReference type="AlphaFoldDB" id="A0A4P6JWC0"/>
<feature type="transmembrane region" description="Helical" evidence="1">
    <location>
        <begin position="17"/>
        <end position="37"/>
    </location>
</feature>
<sequence length="185" mass="20866">MKAHDIEKYLAQLGRELANSGIVSPIHILLIGGAFMLTQTQVRRMTNDIDVLPLDEDQRDIATGTPLAVALWNAAHAVAARHRLHPLWFNTLIVDFVRAAGDIPHGTHWRTYGPLEVYLPPKEYMLALKLVANREKDQADIAALCQELKICTRQQAQRLITMYIPDQEEQHLFAIPTTLNTLFPA</sequence>
<dbReference type="KEGG" id="kbs:EPA93_29345"/>
<dbReference type="Proteomes" id="UP000290365">
    <property type="component" value="Chromosome"/>
</dbReference>
<keyword evidence="1" id="KW-1133">Transmembrane helix</keyword>
<evidence type="ECO:0000313" key="3">
    <source>
        <dbReference type="Proteomes" id="UP000290365"/>
    </source>
</evidence>
<gene>
    <name evidence="2" type="ORF">EPA93_29345</name>
</gene>
<name>A0A4P6JWC0_KTERU</name>
<keyword evidence="1" id="KW-0812">Transmembrane</keyword>
<dbReference type="EMBL" id="CP035758">
    <property type="protein sequence ID" value="QBD79864.1"/>
    <property type="molecule type" value="Genomic_DNA"/>
</dbReference>